<dbReference type="PANTHER" id="PTHR42847">
    <property type="entry name" value="ALKANESULFONATE MONOOXYGENASE"/>
    <property type="match status" value="1"/>
</dbReference>
<evidence type="ECO:0000256" key="3">
    <source>
        <dbReference type="ARBA" id="ARBA00023002"/>
    </source>
</evidence>
<reference evidence="6" key="1">
    <citation type="submission" date="2018-05" db="EMBL/GenBank/DDBJ databases">
        <authorList>
            <person name="Lanie J.A."/>
            <person name="Ng W.-L."/>
            <person name="Kazmierczak K.M."/>
            <person name="Andrzejewski T.M."/>
            <person name="Davidsen T.M."/>
            <person name="Wayne K.J."/>
            <person name="Tettelin H."/>
            <person name="Glass J.I."/>
            <person name="Rusch D."/>
            <person name="Podicherti R."/>
            <person name="Tsui H.-C.T."/>
            <person name="Winkler M.E."/>
        </authorList>
    </citation>
    <scope>NUCLEOTIDE SEQUENCE</scope>
</reference>
<evidence type="ECO:0000256" key="4">
    <source>
        <dbReference type="ARBA" id="ARBA00023033"/>
    </source>
</evidence>
<dbReference type="Gene3D" id="3.20.20.30">
    <property type="entry name" value="Luciferase-like domain"/>
    <property type="match status" value="1"/>
</dbReference>
<dbReference type="AlphaFoldDB" id="A0A381TUB7"/>
<dbReference type="GO" id="GO:0046306">
    <property type="term" value="P:alkanesulfonate catabolic process"/>
    <property type="evidence" value="ECO:0007669"/>
    <property type="project" value="TreeGrafter"/>
</dbReference>
<keyword evidence="1" id="KW-0285">Flavoprotein</keyword>
<name>A0A381TUB7_9ZZZZ</name>
<dbReference type="SUPFAM" id="SSF51679">
    <property type="entry name" value="Bacterial luciferase-like"/>
    <property type="match status" value="1"/>
</dbReference>
<organism evidence="6">
    <name type="scientific">marine metagenome</name>
    <dbReference type="NCBI Taxonomy" id="408172"/>
    <lineage>
        <taxon>unclassified sequences</taxon>
        <taxon>metagenomes</taxon>
        <taxon>ecological metagenomes</taxon>
    </lineage>
</organism>
<feature type="domain" description="Luciferase-like" evidence="5">
    <location>
        <begin position="41"/>
        <end position="251"/>
    </location>
</feature>
<evidence type="ECO:0000256" key="1">
    <source>
        <dbReference type="ARBA" id="ARBA00022630"/>
    </source>
</evidence>
<dbReference type="InterPro" id="IPR036661">
    <property type="entry name" value="Luciferase-like_sf"/>
</dbReference>
<dbReference type="PANTHER" id="PTHR42847:SF8">
    <property type="entry name" value="CONSERVED PROTEIN"/>
    <property type="match status" value="1"/>
</dbReference>
<accession>A0A381TUB7</accession>
<dbReference type="InterPro" id="IPR050172">
    <property type="entry name" value="SsuD_RutA_monooxygenase"/>
</dbReference>
<keyword evidence="4" id="KW-0503">Monooxygenase</keyword>
<protein>
    <recommendedName>
        <fullName evidence="5">Luciferase-like domain-containing protein</fullName>
    </recommendedName>
</protein>
<dbReference type="GO" id="GO:0008726">
    <property type="term" value="F:alkanesulfonate monooxygenase activity"/>
    <property type="evidence" value="ECO:0007669"/>
    <property type="project" value="TreeGrafter"/>
</dbReference>
<dbReference type="EMBL" id="UINC01004899">
    <property type="protein sequence ID" value="SVA17663.1"/>
    <property type="molecule type" value="Genomic_DNA"/>
</dbReference>
<evidence type="ECO:0000313" key="6">
    <source>
        <dbReference type="EMBL" id="SVA17663.1"/>
    </source>
</evidence>
<dbReference type="InterPro" id="IPR011251">
    <property type="entry name" value="Luciferase-like_dom"/>
</dbReference>
<keyword evidence="3" id="KW-0560">Oxidoreductase</keyword>
<evidence type="ECO:0000259" key="5">
    <source>
        <dbReference type="Pfam" id="PF00296"/>
    </source>
</evidence>
<keyword evidence="2" id="KW-0288">FMN</keyword>
<evidence type="ECO:0000256" key="2">
    <source>
        <dbReference type="ARBA" id="ARBA00022643"/>
    </source>
</evidence>
<proteinExistence type="predicted"/>
<dbReference type="Pfam" id="PF00296">
    <property type="entry name" value="Bac_luciferase"/>
    <property type="match status" value="1"/>
</dbReference>
<gene>
    <name evidence="6" type="ORF">METZ01_LOCUS70517</name>
</gene>
<sequence>MLHKPRMEFGYNPPCGDRGYELIRPKEYMSDLHSALDVASQSFGSLWSSDHLNYSSEFRVECWTLLTWMAARYPGPMLGTVVMCNSFRNPSLLAKMSASLQHMASGRLILGYGAGWYEEEYRSYGFDYPSAGIRIDMFKEGVEIIRRMWTDSPANFEGAHYRVENVFCEPRPDPQPILMLGGGGEKRTLKIVAEQADWWNDVMRPTKDLKRKLKVLENHCIEVGRNYDEIRKTLAPRIFIDSSNKKAKEMAGGRESSGQVIAGDPSAVREQLDELVEMGFDFVVATFPRFQELDDMKLFVNEVMPYFE</sequence>